<dbReference type="FunFam" id="3.40.605.10:FF:000007">
    <property type="entry name" value="NAD/NADP-dependent betaine aldehyde dehydrogenase"/>
    <property type="match status" value="1"/>
</dbReference>
<evidence type="ECO:0000313" key="6">
    <source>
        <dbReference type="EMBL" id="PXX01659.1"/>
    </source>
</evidence>
<keyword evidence="2 4" id="KW-0560">Oxidoreductase</keyword>
<dbReference type="AlphaFoldDB" id="A0A318H8K8"/>
<reference evidence="6 7" key="2">
    <citation type="submission" date="2018-06" db="EMBL/GenBank/DDBJ databases">
        <title>Sequencing of bacterial isolates from soil warming experiment in Harvard Forest, Massachusetts, USA.</title>
        <authorList>
            <person name="Deangelis K.PhD."/>
        </authorList>
    </citation>
    <scope>NUCLEOTIDE SEQUENCE [LARGE SCALE GENOMIC DNA]</scope>
    <source>
        <strain evidence="6 7">GAS496</strain>
    </source>
</reference>
<gene>
    <name evidence="6" type="ORF">C8E89_12753</name>
</gene>
<proteinExistence type="inferred from homology"/>
<comment type="caution">
    <text evidence="6">The sequence shown here is derived from an EMBL/GenBank/DDBJ whole genome shotgun (WGS) entry which is preliminary data.</text>
</comment>
<dbReference type="Gene3D" id="3.40.605.10">
    <property type="entry name" value="Aldehyde Dehydrogenase, Chain A, domain 1"/>
    <property type="match status" value="1"/>
</dbReference>
<evidence type="ECO:0000256" key="1">
    <source>
        <dbReference type="ARBA" id="ARBA00009986"/>
    </source>
</evidence>
<evidence type="ECO:0000313" key="7">
    <source>
        <dbReference type="Proteomes" id="UP000247781"/>
    </source>
</evidence>
<evidence type="ECO:0000259" key="5">
    <source>
        <dbReference type="Pfam" id="PF00171"/>
    </source>
</evidence>
<dbReference type="PROSITE" id="PS00687">
    <property type="entry name" value="ALDEHYDE_DEHYDR_GLU"/>
    <property type="match status" value="1"/>
</dbReference>
<sequence length="501" mass="52441">MTSTEPVSRATIPVHIRIGTERIAIGGGGVHDRVCPITGKVDGSIPLAGPHDIDRACMVAQEAFLQWRRTPPTERRRLLLRLADLFDENDDELSRLATLDVGAPYVPRKGHPSIAANYIRYYAGWADKYTSDVVAGYLPNGEFGYTLAQPYGVVGVIVTWNGPVGSIAMKVPAALAAGNTVVVKPSELTPYGPEFVADLVEEAGFPPGVFNVLPGSGAAGDALVQHPLVKKVSFTGGPGTAASIMRACSDSVKPAVFELGGKSASVIFDDADIDAACAHGAMLSVGFLAGQGCSFPTRVLAQESVYAGVVQRMSKVAESYVVGDPFDTATITGPVINQAAADRILGIIDRAPSEGARLVTGGNRVHLGGELAGGYYVEPTVFADVDPYSELGQSEVFGPVLAITSFRDESDAIAKANATPYGLGGYIRTNDLGRALRVAEQLEAGDVHINGAGNLMVNRPFGGWGLSGHGKEGGRQGLEEFMRIKGVGIAFGESPLISFGS</sequence>
<dbReference type="Pfam" id="PF00171">
    <property type="entry name" value="Aldedh"/>
    <property type="match status" value="1"/>
</dbReference>
<accession>A0A318H8K8</accession>
<dbReference type="Proteomes" id="UP000247781">
    <property type="component" value="Unassembled WGS sequence"/>
</dbReference>
<evidence type="ECO:0000256" key="4">
    <source>
        <dbReference type="RuleBase" id="RU003345"/>
    </source>
</evidence>
<protein>
    <submittedName>
        <fullName evidence="6">Aldehyde dehydrogenase (NAD+)</fullName>
    </submittedName>
</protein>
<dbReference type="InterPro" id="IPR015590">
    <property type="entry name" value="Aldehyde_DH_dom"/>
</dbReference>
<dbReference type="Gene3D" id="3.40.309.10">
    <property type="entry name" value="Aldehyde Dehydrogenase, Chain A, domain 2"/>
    <property type="match status" value="1"/>
</dbReference>
<dbReference type="InterPro" id="IPR016162">
    <property type="entry name" value="Ald_DH_N"/>
</dbReference>
<keyword evidence="7" id="KW-1185">Reference proteome</keyword>
<dbReference type="InterPro" id="IPR016163">
    <property type="entry name" value="Ald_DH_C"/>
</dbReference>
<evidence type="ECO:0000256" key="3">
    <source>
        <dbReference type="PROSITE-ProRule" id="PRU10007"/>
    </source>
</evidence>
<feature type="active site" evidence="3">
    <location>
        <position position="258"/>
    </location>
</feature>
<dbReference type="SUPFAM" id="SSF53720">
    <property type="entry name" value="ALDH-like"/>
    <property type="match status" value="1"/>
</dbReference>
<dbReference type="PANTHER" id="PTHR11699">
    <property type="entry name" value="ALDEHYDE DEHYDROGENASE-RELATED"/>
    <property type="match status" value="1"/>
</dbReference>
<dbReference type="InterPro" id="IPR029510">
    <property type="entry name" value="Ald_DH_CS_GLU"/>
</dbReference>
<evidence type="ECO:0000256" key="2">
    <source>
        <dbReference type="ARBA" id="ARBA00023002"/>
    </source>
</evidence>
<organism evidence="6 7">
    <name type="scientific">Mycolicibacterium moriokaense</name>
    <dbReference type="NCBI Taxonomy" id="39691"/>
    <lineage>
        <taxon>Bacteria</taxon>
        <taxon>Bacillati</taxon>
        <taxon>Actinomycetota</taxon>
        <taxon>Actinomycetes</taxon>
        <taxon>Mycobacteriales</taxon>
        <taxon>Mycobacteriaceae</taxon>
        <taxon>Mycolicibacterium</taxon>
    </lineage>
</organism>
<name>A0A318H8K8_9MYCO</name>
<dbReference type="InterPro" id="IPR016161">
    <property type="entry name" value="Ald_DH/histidinol_DH"/>
</dbReference>
<comment type="similarity">
    <text evidence="1 4">Belongs to the aldehyde dehydrogenase family.</text>
</comment>
<reference evidence="7" key="1">
    <citation type="submission" date="2018-05" db="EMBL/GenBank/DDBJ databases">
        <authorList>
            <person name="Deangelis K."/>
            <person name="Huntemann M."/>
            <person name="Clum A."/>
            <person name="Pillay M."/>
            <person name="Palaniappan K."/>
            <person name="Varghese N."/>
            <person name="Mikhailova N."/>
            <person name="Stamatis D."/>
            <person name="Reddy T."/>
            <person name="Daum C."/>
            <person name="Shapiro N."/>
            <person name="Ivanova N."/>
            <person name="Kyrpides N."/>
            <person name="Woyke T."/>
        </authorList>
    </citation>
    <scope>NUCLEOTIDE SEQUENCE [LARGE SCALE GENOMIC DNA]</scope>
    <source>
        <strain evidence="7">GAS496</strain>
    </source>
</reference>
<feature type="domain" description="Aldehyde dehydrogenase" evidence="5">
    <location>
        <begin position="32"/>
        <end position="486"/>
    </location>
</feature>
<dbReference type="GO" id="GO:0016620">
    <property type="term" value="F:oxidoreductase activity, acting on the aldehyde or oxo group of donors, NAD or NADP as acceptor"/>
    <property type="evidence" value="ECO:0007669"/>
    <property type="project" value="InterPro"/>
</dbReference>
<dbReference type="EMBL" id="QJJU01000027">
    <property type="protein sequence ID" value="PXX01659.1"/>
    <property type="molecule type" value="Genomic_DNA"/>
</dbReference>